<dbReference type="STRING" id="861299.J421_0934"/>
<dbReference type="EMBL" id="CP007128">
    <property type="protein sequence ID" value="AHG88471.1"/>
    <property type="molecule type" value="Genomic_DNA"/>
</dbReference>
<sequence>MVARSLLALLMAAVLASPSQAQAPADLDAFVLAQMARRHVDGLSLAIVQDGRVVYARGYGVTDRRESRRVDTTTLFQAGSISKPVAALGALRLVEQGTLTLDDDVNARLTSWRVPASRFTATAPVTLRRLLSHTAGLTVHGFPGYDVDSVRPTVVQVLDGAPPANTAPVRNDTTPGARYNYSGGGITIAQLLMTDVTGRPFAAYMHDAVLVPLGMGRSSYEQPLPAALAANTAAGHYDDGRAVHGRWHVYPEMAAAGLWTTASDLARFAIGVQRAYAGVPGALVAQATARQMLTEQMAGYGLGVGVRTLGGVLRFGHGGRDEGFDARLEATTTGQAYAIMINANDDSRLVGRIGDFIERAYRWPGAPAYRPPNATPIAAAELGAATGLYDVGGGGFLTLVARDGRLYTSTGGAPDEEYVPLGHDRFASVDRDVTLALTRDETGQVVALARTAGTSTRALPRLGPLLRGATGTLDATAAARGDSVLRALGTGSLRTVGGVTAGARSDFGAMTWPPVAGLKDATLVGVARVTGGEVVRHGSAVARVAYYRVTTDAGPRRIVVYFTPDGLVTDVDVIDE</sequence>
<protein>
    <submittedName>
        <fullName evidence="3">Beta-lactamase</fullName>
    </submittedName>
</protein>
<feature type="domain" description="Beta-lactamase-related" evidence="2">
    <location>
        <begin position="28"/>
        <end position="346"/>
    </location>
</feature>
<dbReference type="RefSeq" id="WP_025410007.1">
    <property type="nucleotide sequence ID" value="NZ_CP007128.1"/>
</dbReference>
<dbReference type="Pfam" id="PF00144">
    <property type="entry name" value="Beta-lactamase"/>
    <property type="match status" value="1"/>
</dbReference>
<evidence type="ECO:0000259" key="2">
    <source>
        <dbReference type="Pfam" id="PF00144"/>
    </source>
</evidence>
<keyword evidence="4" id="KW-1185">Reference proteome</keyword>
<dbReference type="HOGENOM" id="CLU_020027_0_2_0"/>
<dbReference type="PATRIC" id="fig|861299.3.peg.949"/>
<dbReference type="AlphaFoldDB" id="W0RCF3"/>
<dbReference type="Proteomes" id="UP000019151">
    <property type="component" value="Chromosome"/>
</dbReference>
<evidence type="ECO:0000313" key="4">
    <source>
        <dbReference type="Proteomes" id="UP000019151"/>
    </source>
</evidence>
<dbReference type="OrthoDB" id="9797709at2"/>
<feature type="chain" id="PRO_5004795324" evidence="1">
    <location>
        <begin position="22"/>
        <end position="576"/>
    </location>
</feature>
<dbReference type="InParanoid" id="W0RCF3"/>
<gene>
    <name evidence="3" type="ORF">J421_0934</name>
</gene>
<name>W0RCF3_9BACT</name>
<dbReference type="SUPFAM" id="SSF56601">
    <property type="entry name" value="beta-lactamase/transpeptidase-like"/>
    <property type="match status" value="1"/>
</dbReference>
<organism evidence="3 4">
    <name type="scientific">Gemmatirosa kalamazoonensis</name>
    <dbReference type="NCBI Taxonomy" id="861299"/>
    <lineage>
        <taxon>Bacteria</taxon>
        <taxon>Pseudomonadati</taxon>
        <taxon>Gemmatimonadota</taxon>
        <taxon>Gemmatimonadia</taxon>
        <taxon>Gemmatimonadales</taxon>
        <taxon>Gemmatimonadaceae</taxon>
        <taxon>Gemmatirosa</taxon>
    </lineage>
</organism>
<dbReference type="InterPro" id="IPR012338">
    <property type="entry name" value="Beta-lactam/transpept-like"/>
</dbReference>
<dbReference type="PANTHER" id="PTHR46825:SF12">
    <property type="entry name" value="PENICILLIN-BINDING PROTEIN 4"/>
    <property type="match status" value="1"/>
</dbReference>
<dbReference type="Gene3D" id="3.40.710.10">
    <property type="entry name" value="DD-peptidase/beta-lactamase superfamily"/>
    <property type="match status" value="1"/>
</dbReference>
<evidence type="ECO:0000256" key="1">
    <source>
        <dbReference type="SAM" id="SignalP"/>
    </source>
</evidence>
<dbReference type="KEGG" id="gba:J421_0934"/>
<reference evidence="3 4" key="1">
    <citation type="journal article" date="2014" name="Genome Announc.">
        <title>Genome Sequence and Methylome of Soil Bacterium Gemmatirosa kalamazoonensis KBS708T, a Member of the Rarely Cultivated Gemmatimonadetes Phylum.</title>
        <authorList>
            <person name="Debruyn J.M."/>
            <person name="Radosevich M."/>
            <person name="Wommack K.E."/>
            <person name="Polson S.W."/>
            <person name="Hauser L.J."/>
            <person name="Fawaz M.N."/>
            <person name="Korlach J."/>
            <person name="Tsai Y.C."/>
        </authorList>
    </citation>
    <scope>NUCLEOTIDE SEQUENCE [LARGE SCALE GENOMIC DNA]</scope>
    <source>
        <strain evidence="3 4">KBS708</strain>
    </source>
</reference>
<dbReference type="InterPro" id="IPR050491">
    <property type="entry name" value="AmpC-like"/>
</dbReference>
<dbReference type="PANTHER" id="PTHR46825">
    <property type="entry name" value="D-ALANYL-D-ALANINE-CARBOXYPEPTIDASE/ENDOPEPTIDASE AMPH"/>
    <property type="match status" value="1"/>
</dbReference>
<accession>W0RCF3</accession>
<dbReference type="eggNOG" id="COG1680">
    <property type="taxonomic scope" value="Bacteria"/>
</dbReference>
<dbReference type="InterPro" id="IPR001466">
    <property type="entry name" value="Beta-lactam-related"/>
</dbReference>
<proteinExistence type="predicted"/>
<evidence type="ECO:0000313" key="3">
    <source>
        <dbReference type="EMBL" id="AHG88471.1"/>
    </source>
</evidence>
<keyword evidence="1" id="KW-0732">Signal</keyword>
<feature type="signal peptide" evidence="1">
    <location>
        <begin position="1"/>
        <end position="21"/>
    </location>
</feature>